<keyword evidence="2" id="KW-1185">Reference proteome</keyword>
<sequence length="118" mass="14366">MSKKKQQQIEEVIDETSNKYQKTEQKKEKAFNIAFSNKDECLEFMKNLLHYYEAITSEFNAIENIIQLDRKHEYYVKMQTWKNERLNWALNDANKDVSNLKKLIKKLDKEKNHIKFYI</sequence>
<proteinExistence type="predicted"/>
<dbReference type="Proteomes" id="UP000789366">
    <property type="component" value="Unassembled WGS sequence"/>
</dbReference>
<evidence type="ECO:0000313" key="1">
    <source>
        <dbReference type="EMBL" id="CAG8796379.1"/>
    </source>
</evidence>
<accession>A0ACA9RK94</accession>
<organism evidence="1 2">
    <name type="scientific">Cetraspora pellucida</name>
    <dbReference type="NCBI Taxonomy" id="1433469"/>
    <lineage>
        <taxon>Eukaryota</taxon>
        <taxon>Fungi</taxon>
        <taxon>Fungi incertae sedis</taxon>
        <taxon>Mucoromycota</taxon>
        <taxon>Glomeromycotina</taxon>
        <taxon>Glomeromycetes</taxon>
        <taxon>Diversisporales</taxon>
        <taxon>Gigasporaceae</taxon>
        <taxon>Cetraspora</taxon>
    </lineage>
</organism>
<gene>
    <name evidence="1" type="ORF">SPELUC_LOCUS17665</name>
</gene>
<reference evidence="1" key="1">
    <citation type="submission" date="2021-06" db="EMBL/GenBank/DDBJ databases">
        <authorList>
            <person name="Kallberg Y."/>
            <person name="Tangrot J."/>
            <person name="Rosling A."/>
        </authorList>
    </citation>
    <scope>NUCLEOTIDE SEQUENCE</scope>
    <source>
        <strain evidence="1">28 12/20/2015</strain>
    </source>
</reference>
<protein>
    <submittedName>
        <fullName evidence="1">17952_t:CDS:1</fullName>
    </submittedName>
</protein>
<feature type="non-terminal residue" evidence="1">
    <location>
        <position position="118"/>
    </location>
</feature>
<dbReference type="EMBL" id="CAJVPW010074671">
    <property type="protein sequence ID" value="CAG8796379.1"/>
    <property type="molecule type" value="Genomic_DNA"/>
</dbReference>
<evidence type="ECO:0000313" key="2">
    <source>
        <dbReference type="Proteomes" id="UP000789366"/>
    </source>
</evidence>
<name>A0ACA9RK94_9GLOM</name>
<comment type="caution">
    <text evidence="1">The sequence shown here is derived from an EMBL/GenBank/DDBJ whole genome shotgun (WGS) entry which is preliminary data.</text>
</comment>